<dbReference type="PROSITE" id="PS51421">
    <property type="entry name" value="RAS"/>
    <property type="match status" value="1"/>
</dbReference>
<dbReference type="InterPro" id="IPR001806">
    <property type="entry name" value="Small_GTPase"/>
</dbReference>
<dbReference type="Pfam" id="PF00071">
    <property type="entry name" value="Ras"/>
    <property type="match status" value="1"/>
</dbReference>
<dbReference type="AlphaFoldDB" id="A0A0T6B2G9"/>
<comment type="subcellular location">
    <subcellularLocation>
        <location evidence="1">Cell membrane</location>
        <topology evidence="1">Lipid-anchor</topology>
        <orientation evidence="1">Cytoplasmic side</orientation>
    </subcellularLocation>
</comment>
<dbReference type="InterPro" id="IPR027417">
    <property type="entry name" value="P-loop_NTPase"/>
</dbReference>
<dbReference type="InterPro" id="IPR005225">
    <property type="entry name" value="Small_GTP-bd"/>
</dbReference>
<keyword evidence="11" id="KW-1185">Reference proteome</keyword>
<dbReference type="EMBL" id="LJIG01016202">
    <property type="protein sequence ID" value="KRT81310.1"/>
    <property type="molecule type" value="Genomic_DNA"/>
</dbReference>
<dbReference type="FunFam" id="3.40.50.300:FF:000983">
    <property type="entry name" value="Rho family GTPase"/>
    <property type="match status" value="1"/>
</dbReference>
<dbReference type="CDD" id="cd00157">
    <property type="entry name" value="Rho"/>
    <property type="match status" value="1"/>
</dbReference>
<keyword evidence="6" id="KW-0342">GTP-binding</keyword>
<reference evidence="10 11" key="1">
    <citation type="submission" date="2015-09" db="EMBL/GenBank/DDBJ databases">
        <title>Draft genome of the scarab beetle Oryctes borbonicus.</title>
        <authorList>
            <person name="Meyer J.M."/>
            <person name="Markov G.V."/>
            <person name="Baskaran P."/>
            <person name="Herrmann M."/>
            <person name="Sommer R.J."/>
            <person name="Roedelsperger C."/>
        </authorList>
    </citation>
    <scope>NUCLEOTIDE SEQUENCE [LARGE SCALE GENOMIC DNA]</scope>
    <source>
        <strain evidence="10">OB123</strain>
        <tissue evidence="10">Whole animal</tissue>
    </source>
</reference>
<evidence type="ECO:0000256" key="7">
    <source>
        <dbReference type="ARBA" id="ARBA00023136"/>
    </source>
</evidence>
<dbReference type="PRINTS" id="PR00449">
    <property type="entry name" value="RASTRNSFRMNG"/>
</dbReference>
<keyword evidence="4" id="KW-0488">Methylation</keyword>
<comment type="caution">
    <text evidence="10">The sequence shown here is derived from an EMBL/GenBank/DDBJ whole genome shotgun (WGS) entry which is preliminary data.</text>
</comment>
<name>A0A0T6B2G9_9SCAR</name>
<dbReference type="OrthoDB" id="6735767at2759"/>
<dbReference type="InterPro" id="IPR003578">
    <property type="entry name" value="Small_GTPase_Rho"/>
</dbReference>
<protein>
    <submittedName>
        <fullName evidence="10">ADP ribosylation factor</fullName>
    </submittedName>
</protein>
<gene>
    <name evidence="10" type="ORF">AMK59_4909</name>
</gene>
<dbReference type="Gene3D" id="3.40.50.300">
    <property type="entry name" value="P-loop containing nucleotide triphosphate hydrolases"/>
    <property type="match status" value="1"/>
</dbReference>
<dbReference type="SMART" id="SM00174">
    <property type="entry name" value="RHO"/>
    <property type="match status" value="1"/>
</dbReference>
<dbReference type="GO" id="GO:0035099">
    <property type="term" value="P:hemocyte migration"/>
    <property type="evidence" value="ECO:0007669"/>
    <property type="project" value="UniProtKB-ARBA"/>
</dbReference>
<dbReference type="SMART" id="SM00173">
    <property type="entry name" value="RAS"/>
    <property type="match status" value="1"/>
</dbReference>
<dbReference type="GO" id="GO:0003924">
    <property type="term" value="F:GTPase activity"/>
    <property type="evidence" value="ECO:0007669"/>
    <property type="project" value="InterPro"/>
</dbReference>
<evidence type="ECO:0000256" key="2">
    <source>
        <dbReference type="ARBA" id="ARBA00010142"/>
    </source>
</evidence>
<keyword evidence="3" id="KW-1003">Cell membrane</keyword>
<dbReference type="Proteomes" id="UP000051574">
    <property type="component" value="Unassembled WGS sequence"/>
</dbReference>
<keyword evidence="7" id="KW-0472">Membrane</keyword>
<dbReference type="PROSITE" id="PS51419">
    <property type="entry name" value="RAB"/>
    <property type="match status" value="1"/>
</dbReference>
<evidence type="ECO:0000256" key="4">
    <source>
        <dbReference type="ARBA" id="ARBA00022481"/>
    </source>
</evidence>
<evidence type="ECO:0000256" key="9">
    <source>
        <dbReference type="ARBA" id="ARBA00023289"/>
    </source>
</evidence>
<evidence type="ECO:0000256" key="6">
    <source>
        <dbReference type="ARBA" id="ARBA00023134"/>
    </source>
</evidence>
<dbReference type="GO" id="GO:0005886">
    <property type="term" value="C:plasma membrane"/>
    <property type="evidence" value="ECO:0007669"/>
    <property type="project" value="UniProtKB-SubCell"/>
</dbReference>
<evidence type="ECO:0000256" key="8">
    <source>
        <dbReference type="ARBA" id="ARBA00023288"/>
    </source>
</evidence>
<comment type="similarity">
    <text evidence="2">Belongs to the small GTPase superfamily. Rho family.</text>
</comment>
<dbReference type="GO" id="GO:0001667">
    <property type="term" value="P:ameboidal-type cell migration"/>
    <property type="evidence" value="ECO:0007669"/>
    <property type="project" value="UniProtKB-ARBA"/>
</dbReference>
<keyword evidence="8" id="KW-0449">Lipoprotein</keyword>
<dbReference type="SMART" id="SM00175">
    <property type="entry name" value="RAB"/>
    <property type="match status" value="1"/>
</dbReference>
<sequence length="188" mass="21270">MDKSKTKDDVIRLTVVGDGTVGKTFMLVRYVTNKLPLGYEPTIFETHNCTINLNEKRYNVILSDTSGQEYSDRMRSFSYSFALSNCFLICFAVDSRTSFENISHVWIKDVKKANRKASIVLVGTKSDLRNTPNETISKEEILKLVKEIKAHSYVECSAYTKDGIDNVFNEAVRVAAKNMDKNSKCVIS</sequence>
<keyword evidence="9" id="KW-0636">Prenylation</keyword>
<dbReference type="SUPFAM" id="SSF52540">
    <property type="entry name" value="P-loop containing nucleoside triphosphate hydrolases"/>
    <property type="match status" value="1"/>
</dbReference>
<dbReference type="GO" id="GO:0003006">
    <property type="term" value="P:developmental process involved in reproduction"/>
    <property type="evidence" value="ECO:0007669"/>
    <property type="project" value="UniProtKB-ARBA"/>
</dbReference>
<evidence type="ECO:0000313" key="11">
    <source>
        <dbReference type="Proteomes" id="UP000051574"/>
    </source>
</evidence>
<organism evidence="10 11">
    <name type="scientific">Oryctes borbonicus</name>
    <dbReference type="NCBI Taxonomy" id="1629725"/>
    <lineage>
        <taxon>Eukaryota</taxon>
        <taxon>Metazoa</taxon>
        <taxon>Ecdysozoa</taxon>
        <taxon>Arthropoda</taxon>
        <taxon>Hexapoda</taxon>
        <taxon>Insecta</taxon>
        <taxon>Pterygota</taxon>
        <taxon>Neoptera</taxon>
        <taxon>Endopterygota</taxon>
        <taxon>Coleoptera</taxon>
        <taxon>Polyphaga</taxon>
        <taxon>Scarabaeiformia</taxon>
        <taxon>Scarabaeidae</taxon>
        <taxon>Dynastinae</taxon>
        <taxon>Oryctes</taxon>
    </lineage>
</organism>
<evidence type="ECO:0000256" key="3">
    <source>
        <dbReference type="ARBA" id="ARBA00022475"/>
    </source>
</evidence>
<dbReference type="PANTHER" id="PTHR24072">
    <property type="entry name" value="RHO FAMILY GTPASE"/>
    <property type="match status" value="1"/>
</dbReference>
<dbReference type="GO" id="GO:0005525">
    <property type="term" value="F:GTP binding"/>
    <property type="evidence" value="ECO:0007669"/>
    <property type="project" value="UniProtKB-KW"/>
</dbReference>
<evidence type="ECO:0000313" key="10">
    <source>
        <dbReference type="EMBL" id="KRT81310.1"/>
    </source>
</evidence>
<proteinExistence type="inferred from homology"/>
<evidence type="ECO:0000256" key="5">
    <source>
        <dbReference type="ARBA" id="ARBA00022741"/>
    </source>
</evidence>
<dbReference type="GO" id="GO:0007264">
    <property type="term" value="P:small GTPase-mediated signal transduction"/>
    <property type="evidence" value="ECO:0007669"/>
    <property type="project" value="InterPro"/>
</dbReference>
<dbReference type="GO" id="GO:0035006">
    <property type="term" value="P:melanization defense response"/>
    <property type="evidence" value="ECO:0007669"/>
    <property type="project" value="UniProtKB-ARBA"/>
</dbReference>
<evidence type="ECO:0000256" key="1">
    <source>
        <dbReference type="ARBA" id="ARBA00004342"/>
    </source>
</evidence>
<dbReference type="NCBIfam" id="TIGR00231">
    <property type="entry name" value="small_GTP"/>
    <property type="match status" value="1"/>
</dbReference>
<dbReference type="PROSITE" id="PS51420">
    <property type="entry name" value="RHO"/>
    <property type="match status" value="1"/>
</dbReference>
<keyword evidence="5" id="KW-0547">Nucleotide-binding</keyword>
<dbReference type="GO" id="GO:0022412">
    <property type="term" value="P:cellular process involved in reproduction in multicellular organism"/>
    <property type="evidence" value="ECO:0007669"/>
    <property type="project" value="UniProtKB-ARBA"/>
</dbReference>
<accession>A0A0T6B2G9</accession>